<feature type="compositionally biased region" description="Basic and acidic residues" evidence="2">
    <location>
        <begin position="47"/>
        <end position="59"/>
    </location>
</feature>
<dbReference type="PROSITE" id="PS51354">
    <property type="entry name" value="GLUTAREDOXIN_2"/>
    <property type="match status" value="1"/>
</dbReference>
<gene>
    <name evidence="5" type="ORF">B0J11DRAFT_118136</name>
</gene>
<dbReference type="Proteomes" id="UP000700596">
    <property type="component" value="Unassembled WGS sequence"/>
</dbReference>
<dbReference type="Gene3D" id="3.40.30.10">
    <property type="entry name" value="Glutaredoxin"/>
    <property type="match status" value="1"/>
</dbReference>
<keyword evidence="6" id="KW-1185">Reference proteome</keyword>
<evidence type="ECO:0000313" key="6">
    <source>
        <dbReference type="Proteomes" id="UP000700596"/>
    </source>
</evidence>
<dbReference type="SUPFAM" id="SSF52833">
    <property type="entry name" value="Thioredoxin-like"/>
    <property type="match status" value="1"/>
</dbReference>
<keyword evidence="3" id="KW-0812">Transmembrane</keyword>
<dbReference type="InterPro" id="IPR002109">
    <property type="entry name" value="Glutaredoxin"/>
</dbReference>
<dbReference type="AlphaFoldDB" id="A0A9P9D9A0"/>
<name>A0A9P9D9A0_9PLEO</name>
<dbReference type="GO" id="GO:0000324">
    <property type="term" value="C:fungal-type vacuole"/>
    <property type="evidence" value="ECO:0007669"/>
    <property type="project" value="TreeGrafter"/>
</dbReference>
<dbReference type="CDD" id="cd03419">
    <property type="entry name" value="GRX_GRXh_1_2_like"/>
    <property type="match status" value="1"/>
</dbReference>
<reference evidence="5" key="1">
    <citation type="journal article" date="2021" name="Nat. Commun.">
        <title>Genetic determinants of endophytism in the Arabidopsis root mycobiome.</title>
        <authorList>
            <person name="Mesny F."/>
            <person name="Miyauchi S."/>
            <person name="Thiergart T."/>
            <person name="Pickel B."/>
            <person name="Atanasova L."/>
            <person name="Karlsson M."/>
            <person name="Huettel B."/>
            <person name="Barry K.W."/>
            <person name="Haridas S."/>
            <person name="Chen C."/>
            <person name="Bauer D."/>
            <person name="Andreopoulos W."/>
            <person name="Pangilinan J."/>
            <person name="LaButti K."/>
            <person name="Riley R."/>
            <person name="Lipzen A."/>
            <person name="Clum A."/>
            <person name="Drula E."/>
            <person name="Henrissat B."/>
            <person name="Kohler A."/>
            <person name="Grigoriev I.V."/>
            <person name="Martin F.M."/>
            <person name="Hacquard S."/>
        </authorList>
    </citation>
    <scope>NUCLEOTIDE SEQUENCE</scope>
    <source>
        <strain evidence="5">MPI-CAGE-CH-0243</strain>
    </source>
</reference>
<dbReference type="GO" id="GO:0004362">
    <property type="term" value="F:glutathione-disulfide reductase (NADPH) activity"/>
    <property type="evidence" value="ECO:0007669"/>
    <property type="project" value="UniProtKB-ARBA"/>
</dbReference>
<keyword evidence="3" id="KW-0472">Membrane</keyword>
<dbReference type="PRINTS" id="PR00160">
    <property type="entry name" value="GLUTAREDOXIN"/>
</dbReference>
<proteinExistence type="inferred from homology"/>
<dbReference type="GO" id="GO:0005796">
    <property type="term" value="C:Golgi lumen"/>
    <property type="evidence" value="ECO:0007669"/>
    <property type="project" value="TreeGrafter"/>
</dbReference>
<evidence type="ECO:0000259" key="4">
    <source>
        <dbReference type="Pfam" id="PF00462"/>
    </source>
</evidence>
<dbReference type="GO" id="GO:0034599">
    <property type="term" value="P:cellular response to oxidative stress"/>
    <property type="evidence" value="ECO:0007669"/>
    <property type="project" value="TreeGrafter"/>
</dbReference>
<dbReference type="FunFam" id="3.40.30.10:FF:000093">
    <property type="entry name" value="Glutaredoxin 2"/>
    <property type="match status" value="1"/>
</dbReference>
<dbReference type="PANTHER" id="PTHR45694:SF5">
    <property type="entry name" value="GLUTAREDOXIN 2"/>
    <property type="match status" value="1"/>
</dbReference>
<sequence>MPSQRRVRLVALLVAIGIIIIFYMSGSAHQTRNSDFYTKTQEALQTREHEAAAKQRDADNVGSRLKAAEEAAKKSADKKGEQYLDSVDGSNSEKSVAGRVKLTEQGGDKKKIQGVANLGGRPRDREAAKSKEETEEEHEVELELNVILKKSPIIIFSKSYCPFSKKAKHILLDLYKIQPDPFVVELDEHPLGPQLQHTLGETTGRTTVPNILIMGKSIGGGDDIEELHNDRKLIHKIKAMGGSRIVEVAMREGGGERVEVRKFKA</sequence>
<comment type="similarity">
    <text evidence="1">Belongs to the glutaredoxin family. Monothiol subfamily.</text>
</comment>
<evidence type="ECO:0000256" key="3">
    <source>
        <dbReference type="SAM" id="Phobius"/>
    </source>
</evidence>
<dbReference type="InterPro" id="IPR036249">
    <property type="entry name" value="Thioredoxin-like_sf"/>
</dbReference>
<keyword evidence="3" id="KW-1133">Transmembrane helix</keyword>
<comment type="caution">
    <text evidence="5">The sequence shown here is derived from an EMBL/GenBank/DDBJ whole genome shotgun (WGS) entry which is preliminary data.</text>
</comment>
<feature type="compositionally biased region" description="Basic and acidic residues" evidence="2">
    <location>
        <begin position="121"/>
        <end position="132"/>
    </location>
</feature>
<dbReference type="PANTHER" id="PTHR45694">
    <property type="entry name" value="GLUTAREDOXIN 2"/>
    <property type="match status" value="1"/>
</dbReference>
<dbReference type="NCBIfam" id="TIGR02180">
    <property type="entry name" value="GRX_euk"/>
    <property type="match status" value="1"/>
</dbReference>
<evidence type="ECO:0000313" key="5">
    <source>
        <dbReference type="EMBL" id="KAH7116115.1"/>
    </source>
</evidence>
<dbReference type="Pfam" id="PF00462">
    <property type="entry name" value="Glutaredoxin"/>
    <property type="match status" value="1"/>
</dbReference>
<evidence type="ECO:0000256" key="2">
    <source>
        <dbReference type="SAM" id="MobiDB-lite"/>
    </source>
</evidence>
<protein>
    <submittedName>
        <fullName evidence="5">Glutaredoxin domain-containing protein</fullName>
    </submittedName>
</protein>
<dbReference type="EMBL" id="JAGMWT010000015">
    <property type="protein sequence ID" value="KAH7116115.1"/>
    <property type="molecule type" value="Genomic_DNA"/>
</dbReference>
<evidence type="ECO:0000256" key="1">
    <source>
        <dbReference type="ARBA" id="ARBA00009630"/>
    </source>
</evidence>
<dbReference type="GO" id="GO:0005801">
    <property type="term" value="C:cis-Golgi network"/>
    <property type="evidence" value="ECO:0007669"/>
    <property type="project" value="UniProtKB-ARBA"/>
</dbReference>
<organism evidence="5 6">
    <name type="scientific">Dendryphion nanum</name>
    <dbReference type="NCBI Taxonomy" id="256645"/>
    <lineage>
        <taxon>Eukaryota</taxon>
        <taxon>Fungi</taxon>
        <taxon>Dikarya</taxon>
        <taxon>Ascomycota</taxon>
        <taxon>Pezizomycotina</taxon>
        <taxon>Dothideomycetes</taxon>
        <taxon>Pleosporomycetidae</taxon>
        <taxon>Pleosporales</taxon>
        <taxon>Torulaceae</taxon>
        <taxon>Dendryphion</taxon>
    </lineage>
</organism>
<dbReference type="InterPro" id="IPR014025">
    <property type="entry name" value="Glutaredoxin_subgr"/>
</dbReference>
<feature type="domain" description="Glutaredoxin" evidence="4">
    <location>
        <begin position="153"/>
        <end position="218"/>
    </location>
</feature>
<feature type="compositionally biased region" description="Basic and acidic residues" evidence="2">
    <location>
        <begin position="66"/>
        <end position="82"/>
    </location>
</feature>
<feature type="transmembrane region" description="Helical" evidence="3">
    <location>
        <begin position="7"/>
        <end position="26"/>
    </location>
</feature>
<accession>A0A9P9D9A0</accession>
<dbReference type="InterPro" id="IPR011899">
    <property type="entry name" value="Glutaredoxin_euk/vir"/>
</dbReference>
<feature type="region of interest" description="Disordered" evidence="2">
    <location>
        <begin position="47"/>
        <end position="136"/>
    </location>
</feature>
<dbReference type="OrthoDB" id="423313at2759"/>